<evidence type="ECO:0000313" key="2">
    <source>
        <dbReference type="Proteomes" id="UP000651271"/>
    </source>
</evidence>
<reference evidence="1 2" key="1">
    <citation type="submission" date="2020-08" db="EMBL/GenBank/DDBJ databases">
        <title>Sphingobacterium sp. DN04309 isolated from aquaculture water.</title>
        <authorList>
            <person name="Zhang M."/>
        </authorList>
    </citation>
    <scope>NUCLEOTIDE SEQUENCE [LARGE SCALE GENOMIC DNA]</scope>
    <source>
        <strain evidence="1 2">DN04309</strain>
    </source>
</reference>
<sequence>MNELFDELERLIKQNNKVDIDVNKDEVEGDNRNFRWCIRLRKSEFERLNEFSKKLKISKSDLGRNLLFYKARIPKMSQEQRELMMEIANLRTAFSRISNYMKYDLDMILRAEIADTIHKIEVIYKNQLP</sequence>
<accession>A0ABR7YB25</accession>
<dbReference type="Proteomes" id="UP000651271">
    <property type="component" value="Unassembled WGS sequence"/>
</dbReference>
<name>A0ABR7YB25_9SPHI</name>
<dbReference type="EMBL" id="JACOIJ010000003">
    <property type="protein sequence ID" value="MBD1428515.1"/>
    <property type="molecule type" value="Genomic_DNA"/>
</dbReference>
<keyword evidence="2" id="KW-1185">Reference proteome</keyword>
<comment type="caution">
    <text evidence="1">The sequence shown here is derived from an EMBL/GenBank/DDBJ whole genome shotgun (WGS) entry which is preliminary data.</text>
</comment>
<proteinExistence type="predicted"/>
<organism evidence="1 2">
    <name type="scientific">Sphingobacterium litopenaei</name>
    <dbReference type="NCBI Taxonomy" id="2763500"/>
    <lineage>
        <taxon>Bacteria</taxon>
        <taxon>Pseudomonadati</taxon>
        <taxon>Bacteroidota</taxon>
        <taxon>Sphingobacteriia</taxon>
        <taxon>Sphingobacteriales</taxon>
        <taxon>Sphingobacteriaceae</taxon>
        <taxon>Sphingobacterium</taxon>
    </lineage>
</organism>
<gene>
    <name evidence="1" type="ORF">H8B04_02845</name>
</gene>
<dbReference type="RefSeq" id="WP_190301383.1">
    <property type="nucleotide sequence ID" value="NZ_JACOIJ010000003.1"/>
</dbReference>
<protein>
    <submittedName>
        <fullName evidence="1">Uncharacterized protein</fullName>
    </submittedName>
</protein>
<evidence type="ECO:0000313" key="1">
    <source>
        <dbReference type="EMBL" id="MBD1428515.1"/>
    </source>
</evidence>